<comment type="catalytic activity">
    <reaction evidence="7">
        <text>N-acetyl-D-glucosamine 6-phosphate + H2O = D-glucosamine 6-phosphate + acetate</text>
        <dbReference type="Rhea" id="RHEA:22936"/>
        <dbReference type="ChEBI" id="CHEBI:15377"/>
        <dbReference type="ChEBI" id="CHEBI:30089"/>
        <dbReference type="ChEBI" id="CHEBI:57513"/>
        <dbReference type="ChEBI" id="CHEBI:58725"/>
        <dbReference type="EC" id="3.5.1.25"/>
    </reaction>
</comment>
<dbReference type="EC" id="3.5.1.25" evidence="2"/>
<evidence type="ECO:0000256" key="9">
    <source>
        <dbReference type="PIRNR" id="PIRNR038994"/>
    </source>
</evidence>
<dbReference type="PIRSF" id="PIRSF038994">
    <property type="entry name" value="NagA"/>
    <property type="match status" value="1"/>
</dbReference>
<dbReference type="SUPFAM" id="SSF51556">
    <property type="entry name" value="Metallo-dependent hydrolases"/>
    <property type="match status" value="1"/>
</dbReference>
<evidence type="ECO:0000256" key="10">
    <source>
        <dbReference type="PIRSR" id="PIRSR038994-1"/>
    </source>
</evidence>
<comment type="caution">
    <text evidence="14">The sequence shown here is derived from an EMBL/GenBank/DDBJ whole genome shotgun (WGS) entry which is preliminary data.</text>
</comment>
<feature type="binding site" evidence="11">
    <location>
        <position position="223"/>
    </location>
    <ligand>
        <name>substrate</name>
    </ligand>
</feature>
<evidence type="ECO:0000256" key="11">
    <source>
        <dbReference type="PIRSR" id="PIRSR038994-2"/>
    </source>
</evidence>
<feature type="binding site" evidence="12">
    <location>
        <position position="194"/>
    </location>
    <ligand>
        <name>Zn(2+)</name>
        <dbReference type="ChEBI" id="CHEBI:29105"/>
    </ligand>
</feature>
<dbReference type="PANTHER" id="PTHR11113">
    <property type="entry name" value="N-ACETYLGLUCOSAMINE-6-PHOSPHATE DEACETYLASE"/>
    <property type="match status" value="1"/>
</dbReference>
<comment type="cofactor">
    <cofactor evidence="12">
        <name>a divalent metal cation</name>
        <dbReference type="ChEBI" id="CHEBI:60240"/>
    </cofactor>
    <text evidence="12">Binds 1 divalent metal cation per subunit.</text>
</comment>
<gene>
    <name evidence="14" type="ORF">HMPREF9103_00928</name>
</gene>
<evidence type="ECO:0000256" key="3">
    <source>
        <dbReference type="ARBA" id="ARBA00018029"/>
    </source>
</evidence>
<dbReference type="STRING" id="797515.HMPREF9103_00928"/>
<evidence type="ECO:0000256" key="6">
    <source>
        <dbReference type="ARBA" id="ARBA00023277"/>
    </source>
</evidence>
<evidence type="ECO:0000256" key="12">
    <source>
        <dbReference type="PIRSR" id="PIRSR038994-3"/>
    </source>
</evidence>
<keyword evidence="5 9" id="KW-0378">Hydrolase</keyword>
<dbReference type="InterPro" id="IPR011059">
    <property type="entry name" value="Metal-dep_hydrolase_composite"/>
</dbReference>
<keyword evidence="6 9" id="KW-0119">Carbohydrate metabolism</keyword>
<dbReference type="AlphaFoldDB" id="G9ZMH9"/>
<dbReference type="Gene3D" id="2.30.40.10">
    <property type="entry name" value="Urease, subunit C, domain 1"/>
    <property type="match status" value="1"/>
</dbReference>
<dbReference type="PATRIC" id="fig|797515.3.peg.859"/>
<reference evidence="14 15" key="1">
    <citation type="submission" date="2011-09" db="EMBL/GenBank/DDBJ databases">
        <authorList>
            <person name="Weinstock G."/>
            <person name="Sodergren E."/>
            <person name="Clifton S."/>
            <person name="Fulton L."/>
            <person name="Fulton B."/>
            <person name="Courtney L."/>
            <person name="Fronick C."/>
            <person name="Harrison M."/>
            <person name="Strong C."/>
            <person name="Farmer C."/>
            <person name="Delahaunty K."/>
            <person name="Markovic C."/>
            <person name="Hall O."/>
            <person name="Minx P."/>
            <person name="Tomlinson C."/>
            <person name="Mitreva M."/>
            <person name="Hou S."/>
            <person name="Chen J."/>
            <person name="Wollam A."/>
            <person name="Pepin K.H."/>
            <person name="Johnson M."/>
            <person name="Bhonagiri V."/>
            <person name="Zhang X."/>
            <person name="Suruliraj S."/>
            <person name="Warren W."/>
            <person name="Chinwalla A."/>
            <person name="Mardis E.R."/>
            <person name="Wilson R.K."/>
        </authorList>
    </citation>
    <scope>NUCLEOTIDE SEQUENCE [LARGE SCALE GENOMIC DNA]</scope>
    <source>
        <strain evidence="14 15">F0439</strain>
    </source>
</reference>
<feature type="binding site" evidence="11">
    <location>
        <begin position="215"/>
        <end position="216"/>
    </location>
    <ligand>
        <name>substrate</name>
    </ligand>
</feature>
<dbReference type="Proteomes" id="UP000004625">
    <property type="component" value="Unassembled WGS sequence"/>
</dbReference>
<dbReference type="Gene3D" id="3.20.20.140">
    <property type="entry name" value="Metal-dependent hydrolases"/>
    <property type="match status" value="1"/>
</dbReference>
<evidence type="ECO:0000313" key="14">
    <source>
        <dbReference type="EMBL" id="EHL99527.1"/>
    </source>
</evidence>
<dbReference type="GO" id="GO:0006046">
    <property type="term" value="P:N-acetylglucosamine catabolic process"/>
    <property type="evidence" value="ECO:0007669"/>
    <property type="project" value="TreeGrafter"/>
</dbReference>
<feature type="binding site" evidence="12">
    <location>
        <position position="128"/>
    </location>
    <ligand>
        <name>Zn(2+)</name>
        <dbReference type="ChEBI" id="CHEBI:29105"/>
    </ligand>
</feature>
<evidence type="ECO:0000256" key="4">
    <source>
        <dbReference type="ARBA" id="ARBA00022723"/>
    </source>
</evidence>
<dbReference type="HOGENOM" id="CLU_032482_2_1_9"/>
<evidence type="ECO:0000256" key="1">
    <source>
        <dbReference type="ARBA" id="ARBA00010716"/>
    </source>
</evidence>
<dbReference type="CDD" id="cd00854">
    <property type="entry name" value="NagA"/>
    <property type="match status" value="1"/>
</dbReference>
<accession>G9ZMH9</accession>
<keyword evidence="15" id="KW-1185">Reference proteome</keyword>
<comment type="pathway">
    <text evidence="8">Amino-sugar metabolism; N-acetylneuraminate degradation; D-fructose 6-phosphate from N-acetylneuraminate: step 4/5.</text>
</comment>
<dbReference type="SUPFAM" id="SSF51338">
    <property type="entry name" value="Composite domain of metallo-dependent hydrolases"/>
    <property type="match status" value="1"/>
</dbReference>
<dbReference type="GO" id="GO:0008448">
    <property type="term" value="F:N-acetylglucosamine-6-phosphate deacetylase activity"/>
    <property type="evidence" value="ECO:0007669"/>
    <property type="project" value="UniProtKB-EC"/>
</dbReference>
<evidence type="ECO:0000256" key="5">
    <source>
        <dbReference type="ARBA" id="ARBA00022801"/>
    </source>
</evidence>
<dbReference type="FunFam" id="3.20.20.140:FF:000004">
    <property type="entry name" value="N-acetylglucosamine-6-phosphate deacetylase"/>
    <property type="match status" value="1"/>
</dbReference>
<feature type="domain" description="Amidohydrolase-related" evidence="13">
    <location>
        <begin position="52"/>
        <end position="160"/>
    </location>
</feature>
<evidence type="ECO:0000256" key="7">
    <source>
        <dbReference type="ARBA" id="ARBA00047647"/>
    </source>
</evidence>
<feature type="domain" description="Amidohydrolase-related" evidence="13">
    <location>
        <begin position="302"/>
        <end position="362"/>
    </location>
</feature>
<dbReference type="Pfam" id="PF01979">
    <property type="entry name" value="Amidohydro_1"/>
    <property type="match status" value="2"/>
</dbReference>
<dbReference type="InterPro" id="IPR006680">
    <property type="entry name" value="Amidohydro-rel"/>
</dbReference>
<organism evidence="14 15">
    <name type="scientific">Lentilactobacillus parafarraginis F0439</name>
    <dbReference type="NCBI Taxonomy" id="797515"/>
    <lineage>
        <taxon>Bacteria</taxon>
        <taxon>Bacillati</taxon>
        <taxon>Bacillota</taxon>
        <taxon>Bacilli</taxon>
        <taxon>Lactobacillales</taxon>
        <taxon>Lactobacillaceae</taxon>
        <taxon>Lentilactobacillus</taxon>
    </lineage>
</organism>
<dbReference type="RefSeq" id="WP_008211672.1">
    <property type="nucleotide sequence ID" value="NZ_JH414939.1"/>
</dbReference>
<dbReference type="EMBL" id="AGEY01000042">
    <property type="protein sequence ID" value="EHL99527.1"/>
    <property type="molecule type" value="Genomic_DNA"/>
</dbReference>
<comment type="similarity">
    <text evidence="1 9">Belongs to the metallo-dependent hydrolases superfamily. NagA family.</text>
</comment>
<dbReference type="InterPro" id="IPR003764">
    <property type="entry name" value="GlcNAc_6-P_deAcase"/>
</dbReference>
<feature type="binding site" evidence="12">
    <location>
        <position position="212"/>
    </location>
    <ligand>
        <name>Zn(2+)</name>
        <dbReference type="ChEBI" id="CHEBI:29105"/>
    </ligand>
</feature>
<dbReference type="GO" id="GO:0046872">
    <property type="term" value="F:metal ion binding"/>
    <property type="evidence" value="ECO:0007669"/>
    <property type="project" value="UniProtKB-KW"/>
</dbReference>
<feature type="binding site" evidence="11">
    <location>
        <position position="247"/>
    </location>
    <ligand>
        <name>substrate</name>
    </ligand>
</feature>
<sequence length="373" mass="40727">MARVLTNCHIYTGTREILNGYLRFSDHILGVGEMAAFQPSSHDDVISLSGDIVVPGFIDVHVHGGYGIDSMTNTATELSHMVTKMRSEGVTGVLLTTMTQSPSRIRNAMVTIRQAAIMNPAILGIHLEGPFVSPKFNGAQPRDQIQPASISKLADWQRASGNRVKLLTYAPELSRSARFERYCQENGIHLAVGHSDARFDDLEQCQINHVTHLFNAQRGLHQREPGVVGYAMLNRQSKVELICDGFHVVSPVVKIAYQIIGPDRLELVTDAMEAKGMPTGQYQLGGQPVAVKNGRATLSNGHLAGSVLTYDNGFRNMIQFTGCSIADAVKMTSTNQAREFRLNGKGSLELGSDADLNVFDKHLSLMATYSCGK</sequence>
<feature type="binding site" evidence="11">
    <location>
        <position position="139"/>
    </location>
    <ligand>
        <name>substrate</name>
    </ligand>
</feature>
<dbReference type="PANTHER" id="PTHR11113:SF14">
    <property type="entry name" value="N-ACETYLGLUCOSAMINE-6-PHOSPHATE DEACETYLASE"/>
    <property type="match status" value="1"/>
</dbReference>
<evidence type="ECO:0000256" key="8">
    <source>
        <dbReference type="ARBA" id="ARBA00060590"/>
    </source>
</evidence>
<keyword evidence="4 12" id="KW-0479">Metal-binding</keyword>
<evidence type="ECO:0000259" key="13">
    <source>
        <dbReference type="Pfam" id="PF01979"/>
    </source>
</evidence>
<feature type="binding site" evidence="11">
    <location>
        <begin position="303"/>
        <end position="305"/>
    </location>
    <ligand>
        <name>substrate</name>
    </ligand>
</feature>
<dbReference type="eggNOG" id="COG1820">
    <property type="taxonomic scope" value="Bacteria"/>
</dbReference>
<name>G9ZMH9_9LACO</name>
<evidence type="ECO:0000256" key="2">
    <source>
        <dbReference type="ARBA" id="ARBA00011899"/>
    </source>
</evidence>
<proteinExistence type="inferred from homology"/>
<dbReference type="InterPro" id="IPR032466">
    <property type="entry name" value="Metal_Hydrolase"/>
</dbReference>
<evidence type="ECO:0000313" key="15">
    <source>
        <dbReference type="Proteomes" id="UP000004625"/>
    </source>
</evidence>
<feature type="active site" description="Proton donor/acceptor" evidence="10">
    <location>
        <position position="270"/>
    </location>
</feature>
<protein>
    <recommendedName>
        <fullName evidence="3">N-acetylglucosamine-6-phosphate deacetylase</fullName>
        <ecNumber evidence="2">3.5.1.25</ecNumber>
    </recommendedName>
</protein>